<dbReference type="Pfam" id="PF00067">
    <property type="entry name" value="p450"/>
    <property type="match status" value="1"/>
</dbReference>
<evidence type="ECO:0000256" key="3">
    <source>
        <dbReference type="ARBA" id="ARBA00010617"/>
    </source>
</evidence>
<organism evidence="11 12">
    <name type="scientific">Saitozyma podzolica</name>
    <dbReference type="NCBI Taxonomy" id="1890683"/>
    <lineage>
        <taxon>Eukaryota</taxon>
        <taxon>Fungi</taxon>
        <taxon>Dikarya</taxon>
        <taxon>Basidiomycota</taxon>
        <taxon>Agaricomycotina</taxon>
        <taxon>Tremellomycetes</taxon>
        <taxon>Tremellales</taxon>
        <taxon>Trimorphomycetaceae</taxon>
        <taxon>Saitozyma</taxon>
    </lineage>
</organism>
<dbReference type="InterPro" id="IPR050121">
    <property type="entry name" value="Cytochrome_P450_monoxygenase"/>
</dbReference>
<dbReference type="PROSITE" id="PS00086">
    <property type="entry name" value="CYTOCHROME_P450"/>
    <property type="match status" value="1"/>
</dbReference>
<dbReference type="GO" id="GO:0020037">
    <property type="term" value="F:heme binding"/>
    <property type="evidence" value="ECO:0007669"/>
    <property type="project" value="InterPro"/>
</dbReference>
<keyword evidence="5 9" id="KW-0479">Metal-binding</keyword>
<name>A0A427YQ91_9TREE</name>
<keyword evidence="7 9" id="KW-0408">Iron</keyword>
<evidence type="ECO:0000256" key="8">
    <source>
        <dbReference type="ARBA" id="ARBA00023033"/>
    </source>
</evidence>
<evidence type="ECO:0000313" key="12">
    <source>
        <dbReference type="Proteomes" id="UP000279259"/>
    </source>
</evidence>
<dbReference type="STRING" id="1890683.A0A427YQ91"/>
<evidence type="ECO:0000256" key="9">
    <source>
        <dbReference type="PIRSR" id="PIRSR602401-1"/>
    </source>
</evidence>
<dbReference type="InterPro" id="IPR002401">
    <property type="entry name" value="Cyt_P450_E_grp-I"/>
</dbReference>
<evidence type="ECO:0000256" key="5">
    <source>
        <dbReference type="ARBA" id="ARBA00022723"/>
    </source>
</evidence>
<evidence type="ECO:0000256" key="4">
    <source>
        <dbReference type="ARBA" id="ARBA00022617"/>
    </source>
</evidence>
<evidence type="ECO:0000256" key="1">
    <source>
        <dbReference type="ARBA" id="ARBA00001971"/>
    </source>
</evidence>
<dbReference type="GO" id="GO:0005506">
    <property type="term" value="F:iron ion binding"/>
    <property type="evidence" value="ECO:0007669"/>
    <property type="project" value="InterPro"/>
</dbReference>
<feature type="binding site" description="axial binding residue" evidence="9">
    <location>
        <position position="247"/>
    </location>
    <ligand>
        <name>heme</name>
        <dbReference type="ChEBI" id="CHEBI:30413"/>
    </ligand>
    <ligandPart>
        <name>Fe</name>
        <dbReference type="ChEBI" id="CHEBI:18248"/>
    </ligandPart>
</feature>
<dbReference type="InterPro" id="IPR036396">
    <property type="entry name" value="Cyt_P450_sf"/>
</dbReference>
<dbReference type="OrthoDB" id="1470350at2759"/>
<dbReference type="EMBL" id="RSCD01000004">
    <property type="protein sequence ID" value="RSH93263.1"/>
    <property type="molecule type" value="Genomic_DNA"/>
</dbReference>
<evidence type="ECO:0008006" key="13">
    <source>
        <dbReference type="Google" id="ProtNLM"/>
    </source>
</evidence>
<dbReference type="Proteomes" id="UP000279259">
    <property type="component" value="Unassembled WGS sequence"/>
</dbReference>
<keyword evidence="12" id="KW-1185">Reference proteome</keyword>
<evidence type="ECO:0000256" key="7">
    <source>
        <dbReference type="ARBA" id="ARBA00023004"/>
    </source>
</evidence>
<dbReference type="SUPFAM" id="SSF48264">
    <property type="entry name" value="Cytochrome P450"/>
    <property type="match status" value="1"/>
</dbReference>
<dbReference type="PRINTS" id="PR00385">
    <property type="entry name" value="P450"/>
</dbReference>
<keyword evidence="6 10" id="KW-0560">Oxidoreductase</keyword>
<protein>
    <recommendedName>
        <fullName evidence="13">Cytochrome P450-dit2</fullName>
    </recommendedName>
</protein>
<dbReference type="InterPro" id="IPR017972">
    <property type="entry name" value="Cyt_P450_CS"/>
</dbReference>
<comment type="similarity">
    <text evidence="3 10">Belongs to the cytochrome P450 family.</text>
</comment>
<dbReference type="AlphaFoldDB" id="A0A427YQ91"/>
<comment type="cofactor">
    <cofactor evidence="1 9">
        <name>heme</name>
        <dbReference type="ChEBI" id="CHEBI:30413"/>
    </cofactor>
</comment>
<evidence type="ECO:0000256" key="6">
    <source>
        <dbReference type="ARBA" id="ARBA00023002"/>
    </source>
</evidence>
<dbReference type="GO" id="GO:0004497">
    <property type="term" value="F:monooxygenase activity"/>
    <property type="evidence" value="ECO:0007669"/>
    <property type="project" value="UniProtKB-KW"/>
</dbReference>
<gene>
    <name evidence="11" type="ORF">EHS25_007617</name>
</gene>
<dbReference type="PANTHER" id="PTHR24305:SF166">
    <property type="entry name" value="CYTOCHROME P450 12A4, MITOCHONDRIAL-RELATED"/>
    <property type="match status" value="1"/>
</dbReference>
<evidence type="ECO:0000256" key="10">
    <source>
        <dbReference type="RuleBase" id="RU000461"/>
    </source>
</evidence>
<keyword evidence="8 10" id="KW-0503">Monooxygenase</keyword>
<keyword evidence="4 9" id="KW-0349">Heme</keyword>
<comment type="caution">
    <text evidence="11">The sequence shown here is derived from an EMBL/GenBank/DDBJ whole genome shotgun (WGS) entry which is preliminary data.</text>
</comment>
<proteinExistence type="inferred from homology"/>
<dbReference type="InterPro" id="IPR001128">
    <property type="entry name" value="Cyt_P450"/>
</dbReference>
<reference evidence="11 12" key="1">
    <citation type="submission" date="2018-11" db="EMBL/GenBank/DDBJ databases">
        <title>Genome sequence of Saitozyma podzolica DSM 27192.</title>
        <authorList>
            <person name="Aliyu H."/>
            <person name="Gorte O."/>
            <person name="Ochsenreither K."/>
        </authorList>
    </citation>
    <scope>NUCLEOTIDE SEQUENCE [LARGE SCALE GENOMIC DNA]</scope>
    <source>
        <strain evidence="11 12">DSM 27192</strain>
    </source>
</reference>
<dbReference type="GO" id="GO:0016705">
    <property type="term" value="F:oxidoreductase activity, acting on paired donors, with incorporation or reduction of molecular oxygen"/>
    <property type="evidence" value="ECO:0007669"/>
    <property type="project" value="InterPro"/>
</dbReference>
<evidence type="ECO:0000313" key="11">
    <source>
        <dbReference type="EMBL" id="RSH93263.1"/>
    </source>
</evidence>
<dbReference type="PRINTS" id="PR00463">
    <property type="entry name" value="EP450I"/>
</dbReference>
<dbReference type="Gene3D" id="1.10.630.10">
    <property type="entry name" value="Cytochrome P450"/>
    <property type="match status" value="1"/>
</dbReference>
<sequence>MRRWGKANRSLLHHIKAMVAAKRSELSSIQSALPRGEKLKPPTDLLGALVASQMDVEAEESLVAGNAGAGLKDSEIIGNIWIFIIAGHETTAHTLCFTMAYLALYPEHQEAIFKELQQVCGGAMPEYRDVPSLHYIFATLYESLRLRDLVMTLPKLAQQDTVLPYTTWTSSGEVIQKTHPVKAGSHIIIDSPACQRNPFHWNHPETFDPTRFIRPDGTFSSDGAHSGVDGDGNKVVFTGFSIGTRQCIGKRFAEIEMVAFIAFMVKNYTWKPLPKFQGETRESIEKRMLDATEELSFTPSDFGLDFARRA</sequence>
<accession>A0A427YQ91</accession>
<comment type="pathway">
    <text evidence="2">Secondary metabolite biosynthesis.</text>
</comment>
<dbReference type="PANTHER" id="PTHR24305">
    <property type="entry name" value="CYTOCHROME P450"/>
    <property type="match status" value="1"/>
</dbReference>
<evidence type="ECO:0000256" key="2">
    <source>
        <dbReference type="ARBA" id="ARBA00005179"/>
    </source>
</evidence>